<dbReference type="Proteomes" id="UP000053711">
    <property type="component" value="Unassembled WGS sequence"/>
</dbReference>
<reference evidence="1 2" key="1">
    <citation type="journal article" date="2013" name="BMC Genomics">
        <title>Comparative genomics reveals distinct host-interacting traits of three major human-associated propionibacteria.</title>
        <authorList>
            <person name="Mak T.N."/>
            <person name="Schmid M."/>
            <person name="Brzuszkiewicz E."/>
            <person name="Zeng G."/>
            <person name="Meyer R."/>
            <person name="Sfanos K.S."/>
            <person name="Brinkmann V."/>
            <person name="Meyer T.F."/>
            <person name="Bruggemann H."/>
        </authorList>
    </citation>
    <scope>NUCLEOTIDE SEQUENCE [LARGE SCALE GENOMIC DNA]</scope>
    <source>
        <strain evidence="1 2">TM11</strain>
    </source>
</reference>
<accession>A0ACB4UND8</accession>
<name>A0ACB4UND8_9ACTN</name>
<sequence>MTSGIVRGDGLRLERAAQVLETDSEELGLMNLTDCLSARDVGSASRYVYLSSKVGLIPASAGSTDHVGFGFIAFIPIR</sequence>
<proteinExistence type="predicted"/>
<keyword evidence="2" id="KW-1185">Reference proteome</keyword>
<comment type="caution">
    <text evidence="1">The sequence shown here is derived from an EMBL/GenBank/DDBJ whole genome shotgun (WGS) entry which is preliminary data.</text>
</comment>
<evidence type="ECO:0000313" key="1">
    <source>
        <dbReference type="EMBL" id="ERF66104.1"/>
    </source>
</evidence>
<organism evidence="1 2">
    <name type="scientific">Cutibacterium granulosum TM11</name>
    <dbReference type="NCBI Taxonomy" id="1292373"/>
    <lineage>
        <taxon>Bacteria</taxon>
        <taxon>Bacillati</taxon>
        <taxon>Actinomycetota</taxon>
        <taxon>Actinomycetes</taxon>
        <taxon>Propionibacteriales</taxon>
        <taxon>Propionibacteriaceae</taxon>
        <taxon>Cutibacterium</taxon>
    </lineage>
</organism>
<protein>
    <submittedName>
        <fullName evidence="1">Uncharacterized protein</fullName>
    </submittedName>
</protein>
<gene>
    <name evidence="1" type="ORF">H640_05631</name>
</gene>
<evidence type="ECO:0000313" key="2">
    <source>
        <dbReference type="Proteomes" id="UP000053711"/>
    </source>
</evidence>
<dbReference type="EMBL" id="AOST01000051">
    <property type="protein sequence ID" value="ERF66104.1"/>
    <property type="molecule type" value="Genomic_DNA"/>
</dbReference>